<gene>
    <name evidence="1" type="ORF">EVAR_38403_1</name>
</gene>
<evidence type="ECO:0000313" key="2">
    <source>
        <dbReference type="Proteomes" id="UP000299102"/>
    </source>
</evidence>
<organism evidence="1 2">
    <name type="scientific">Eumeta variegata</name>
    <name type="common">Bagworm moth</name>
    <name type="synonym">Eumeta japonica</name>
    <dbReference type="NCBI Taxonomy" id="151549"/>
    <lineage>
        <taxon>Eukaryota</taxon>
        <taxon>Metazoa</taxon>
        <taxon>Ecdysozoa</taxon>
        <taxon>Arthropoda</taxon>
        <taxon>Hexapoda</taxon>
        <taxon>Insecta</taxon>
        <taxon>Pterygota</taxon>
        <taxon>Neoptera</taxon>
        <taxon>Endopterygota</taxon>
        <taxon>Lepidoptera</taxon>
        <taxon>Glossata</taxon>
        <taxon>Ditrysia</taxon>
        <taxon>Tineoidea</taxon>
        <taxon>Psychidae</taxon>
        <taxon>Oiketicinae</taxon>
        <taxon>Eumeta</taxon>
    </lineage>
</organism>
<accession>A0A4C1YL28</accession>
<protein>
    <submittedName>
        <fullName evidence="1">Uncharacterized protein</fullName>
    </submittedName>
</protein>
<dbReference type="AlphaFoldDB" id="A0A4C1YL28"/>
<name>A0A4C1YL28_EUMVA</name>
<evidence type="ECO:0000313" key="1">
    <source>
        <dbReference type="EMBL" id="GBP75339.1"/>
    </source>
</evidence>
<keyword evidence="2" id="KW-1185">Reference proteome</keyword>
<dbReference type="EMBL" id="BGZK01001244">
    <property type="protein sequence ID" value="GBP75339.1"/>
    <property type="molecule type" value="Genomic_DNA"/>
</dbReference>
<comment type="caution">
    <text evidence="1">The sequence shown here is derived from an EMBL/GenBank/DDBJ whole genome shotgun (WGS) entry which is preliminary data.</text>
</comment>
<reference evidence="1 2" key="1">
    <citation type="journal article" date="2019" name="Commun. Biol.">
        <title>The bagworm genome reveals a unique fibroin gene that provides high tensile strength.</title>
        <authorList>
            <person name="Kono N."/>
            <person name="Nakamura H."/>
            <person name="Ohtoshi R."/>
            <person name="Tomita M."/>
            <person name="Numata K."/>
            <person name="Arakawa K."/>
        </authorList>
    </citation>
    <scope>NUCLEOTIDE SEQUENCE [LARGE SCALE GENOMIC DNA]</scope>
</reference>
<sequence length="87" mass="9446">MNVTHLANNTRLEAIKRNLTIGPDTRCHHRRDDSEHTIAARLRQPTAASERLRCGGRAVSSQSQVIARTVNTPSADPVPPALATSPL</sequence>
<dbReference type="Proteomes" id="UP000299102">
    <property type="component" value="Unassembled WGS sequence"/>
</dbReference>
<proteinExistence type="predicted"/>